<proteinExistence type="predicted"/>
<feature type="region of interest" description="Disordered" evidence="1">
    <location>
        <begin position="1"/>
        <end position="54"/>
    </location>
</feature>
<organism evidence="2">
    <name type="scientific">bioreactor metagenome</name>
    <dbReference type="NCBI Taxonomy" id="1076179"/>
    <lineage>
        <taxon>unclassified sequences</taxon>
        <taxon>metagenomes</taxon>
        <taxon>ecological metagenomes</taxon>
    </lineage>
</organism>
<feature type="compositionally biased region" description="Basic and acidic residues" evidence="1">
    <location>
        <begin position="21"/>
        <end position="33"/>
    </location>
</feature>
<protein>
    <submittedName>
        <fullName evidence="2">Uncharacterized protein</fullName>
    </submittedName>
</protein>
<gene>
    <name evidence="2" type="ORF">SDC9_129643</name>
</gene>
<evidence type="ECO:0000313" key="2">
    <source>
        <dbReference type="EMBL" id="MPM82582.1"/>
    </source>
</evidence>
<evidence type="ECO:0000256" key="1">
    <source>
        <dbReference type="SAM" id="MobiDB-lite"/>
    </source>
</evidence>
<sequence length="70" mass="7867">MIAGGEEARHHHGRTHGAQRLGERGSQHIRPAEMDLDLGQRSRHGEHHPAGQLLTGRLLGAMKCQYEIRR</sequence>
<name>A0A645D1D2_9ZZZZ</name>
<reference evidence="2" key="1">
    <citation type="submission" date="2019-08" db="EMBL/GenBank/DDBJ databases">
        <authorList>
            <person name="Kucharzyk K."/>
            <person name="Murdoch R.W."/>
            <person name="Higgins S."/>
            <person name="Loffler F."/>
        </authorList>
    </citation>
    <scope>NUCLEOTIDE SEQUENCE</scope>
</reference>
<comment type="caution">
    <text evidence="2">The sequence shown here is derived from an EMBL/GenBank/DDBJ whole genome shotgun (WGS) entry which is preliminary data.</text>
</comment>
<dbReference type="AlphaFoldDB" id="A0A645D1D2"/>
<accession>A0A645D1D2</accession>
<dbReference type="EMBL" id="VSSQ01031624">
    <property type="protein sequence ID" value="MPM82582.1"/>
    <property type="molecule type" value="Genomic_DNA"/>
</dbReference>